<comment type="caution">
    <text evidence="4">The sequence shown here is derived from an EMBL/GenBank/DDBJ whole genome shotgun (WGS) entry which is preliminary data.</text>
</comment>
<gene>
    <name evidence="4" type="ORF">D9758_001137</name>
</gene>
<evidence type="ECO:0000256" key="1">
    <source>
        <dbReference type="ARBA" id="ARBA00023242"/>
    </source>
</evidence>
<sequence>MSSQQSSFLPTRRRRAQIACRNCRKRKIRCVTNEEPPHDPCERCTRMSLVCEYVAVGEPSPPPTPTPGSGFPNAGSSYGNNQGPVYDPQHSRHSSATHAPYHSHSTEGMSRSQTHPSNTLYPTQDSISNQFWSNSPWPDQDVKPSISDSLRGMPSAPGYPTGNTSYFPHNQPGSVGNTLVQGTWPNSVTHHISRTGYENYPGMLQNPPRMNTPSTGQTFGSVSDRYTSYGIIFAQRVSETPACVPVVEHFASGGIHKTRRLRLAGQPTLFTRGQWLISVFYAQFQPLFALSPSNLTSRKDLISPASLDQFM</sequence>
<dbReference type="PANTHER" id="PTHR31668:SF30">
    <property type="entry name" value="ZN(II)2CYS6 TRANSCRIPTION FACTOR (EUROFUNG)"/>
    <property type="match status" value="1"/>
</dbReference>
<dbReference type="AlphaFoldDB" id="A0A8H5GS71"/>
<dbReference type="CDD" id="cd00067">
    <property type="entry name" value="GAL4"/>
    <property type="match status" value="1"/>
</dbReference>
<feature type="compositionally biased region" description="Polar residues" evidence="2">
    <location>
        <begin position="74"/>
        <end position="83"/>
    </location>
</feature>
<accession>A0A8H5GS71</accession>
<feature type="compositionally biased region" description="Polar residues" evidence="2">
    <location>
        <begin position="161"/>
        <end position="170"/>
    </location>
</feature>
<evidence type="ECO:0000259" key="3">
    <source>
        <dbReference type="PROSITE" id="PS50048"/>
    </source>
</evidence>
<evidence type="ECO:0000313" key="5">
    <source>
        <dbReference type="Proteomes" id="UP000559256"/>
    </source>
</evidence>
<dbReference type="InterPro" id="IPR036864">
    <property type="entry name" value="Zn2-C6_fun-type_DNA-bd_sf"/>
</dbReference>
<organism evidence="4 5">
    <name type="scientific">Tetrapyrgos nigripes</name>
    <dbReference type="NCBI Taxonomy" id="182062"/>
    <lineage>
        <taxon>Eukaryota</taxon>
        <taxon>Fungi</taxon>
        <taxon>Dikarya</taxon>
        <taxon>Basidiomycota</taxon>
        <taxon>Agaricomycotina</taxon>
        <taxon>Agaricomycetes</taxon>
        <taxon>Agaricomycetidae</taxon>
        <taxon>Agaricales</taxon>
        <taxon>Marasmiineae</taxon>
        <taxon>Marasmiaceae</taxon>
        <taxon>Tetrapyrgos</taxon>
    </lineage>
</organism>
<keyword evidence="5" id="KW-1185">Reference proteome</keyword>
<dbReference type="SMART" id="SM00066">
    <property type="entry name" value="GAL4"/>
    <property type="match status" value="1"/>
</dbReference>
<feature type="compositionally biased region" description="Polar residues" evidence="2">
    <location>
        <begin position="106"/>
        <end position="137"/>
    </location>
</feature>
<dbReference type="PANTHER" id="PTHR31668">
    <property type="entry name" value="GLUCOSE TRANSPORT TRANSCRIPTION REGULATOR RGT1-RELATED-RELATED"/>
    <property type="match status" value="1"/>
</dbReference>
<dbReference type="GO" id="GO:0000981">
    <property type="term" value="F:DNA-binding transcription factor activity, RNA polymerase II-specific"/>
    <property type="evidence" value="ECO:0007669"/>
    <property type="project" value="InterPro"/>
</dbReference>
<dbReference type="GO" id="GO:0008270">
    <property type="term" value="F:zinc ion binding"/>
    <property type="evidence" value="ECO:0007669"/>
    <property type="project" value="InterPro"/>
</dbReference>
<dbReference type="InterPro" id="IPR001138">
    <property type="entry name" value="Zn2Cys6_DnaBD"/>
</dbReference>
<reference evidence="4 5" key="1">
    <citation type="journal article" date="2020" name="ISME J.">
        <title>Uncovering the hidden diversity of litter-decomposition mechanisms in mushroom-forming fungi.</title>
        <authorList>
            <person name="Floudas D."/>
            <person name="Bentzer J."/>
            <person name="Ahren D."/>
            <person name="Johansson T."/>
            <person name="Persson P."/>
            <person name="Tunlid A."/>
        </authorList>
    </citation>
    <scope>NUCLEOTIDE SEQUENCE [LARGE SCALE GENOMIC DNA]</scope>
    <source>
        <strain evidence="4 5">CBS 291.85</strain>
    </source>
</reference>
<dbReference type="Pfam" id="PF00172">
    <property type="entry name" value="Zn_clus"/>
    <property type="match status" value="1"/>
</dbReference>
<dbReference type="PROSITE" id="PS00463">
    <property type="entry name" value="ZN2_CY6_FUNGAL_1"/>
    <property type="match status" value="1"/>
</dbReference>
<evidence type="ECO:0000256" key="2">
    <source>
        <dbReference type="SAM" id="MobiDB-lite"/>
    </source>
</evidence>
<dbReference type="OrthoDB" id="2260578at2759"/>
<dbReference type="SUPFAM" id="SSF57701">
    <property type="entry name" value="Zn2/Cys6 DNA-binding domain"/>
    <property type="match status" value="1"/>
</dbReference>
<dbReference type="InterPro" id="IPR050797">
    <property type="entry name" value="Carb_Metab_Trans_Reg"/>
</dbReference>
<name>A0A8H5GS71_9AGAR</name>
<dbReference type="Gene3D" id="4.10.240.10">
    <property type="entry name" value="Zn(2)-C6 fungal-type DNA-binding domain"/>
    <property type="match status" value="1"/>
</dbReference>
<dbReference type="Proteomes" id="UP000559256">
    <property type="component" value="Unassembled WGS sequence"/>
</dbReference>
<proteinExistence type="predicted"/>
<keyword evidence="1" id="KW-0539">Nucleus</keyword>
<dbReference type="PROSITE" id="PS50048">
    <property type="entry name" value="ZN2_CY6_FUNGAL_2"/>
    <property type="match status" value="1"/>
</dbReference>
<feature type="region of interest" description="Disordered" evidence="2">
    <location>
        <begin position="60"/>
        <end position="170"/>
    </location>
</feature>
<protein>
    <recommendedName>
        <fullName evidence="3">Zn(2)-C6 fungal-type domain-containing protein</fullName>
    </recommendedName>
</protein>
<dbReference type="EMBL" id="JAACJM010000012">
    <property type="protein sequence ID" value="KAF5369840.1"/>
    <property type="molecule type" value="Genomic_DNA"/>
</dbReference>
<evidence type="ECO:0000313" key="4">
    <source>
        <dbReference type="EMBL" id="KAF5369840.1"/>
    </source>
</evidence>
<feature type="domain" description="Zn(2)-C6 fungal-type" evidence="3">
    <location>
        <begin position="19"/>
        <end position="53"/>
    </location>
</feature>